<dbReference type="Proteomes" id="UP000724874">
    <property type="component" value="Unassembled WGS sequence"/>
</dbReference>
<dbReference type="OrthoDB" id="3232941at2759"/>
<feature type="non-terminal residue" evidence="1">
    <location>
        <position position="1"/>
    </location>
</feature>
<protein>
    <submittedName>
        <fullName evidence="1">Uncharacterized protein</fullName>
    </submittedName>
</protein>
<accession>A0A9P5NWP9</accession>
<evidence type="ECO:0000313" key="2">
    <source>
        <dbReference type="Proteomes" id="UP000724874"/>
    </source>
</evidence>
<proteinExistence type="predicted"/>
<evidence type="ECO:0000313" key="1">
    <source>
        <dbReference type="EMBL" id="KAF8906939.1"/>
    </source>
</evidence>
<dbReference type="AlphaFoldDB" id="A0A9P5NWP9"/>
<sequence>NNTTLGYMVAALKEFHQHKNYFIEVQCCEHLNLPKLHSLMHYVESIELFGTTDNYSTEMFEQLHIDFANMAGVPN</sequence>
<reference evidence="1" key="1">
    <citation type="submission" date="2020-11" db="EMBL/GenBank/DDBJ databases">
        <authorList>
            <consortium name="DOE Joint Genome Institute"/>
            <person name="Ahrendt S."/>
            <person name="Riley R."/>
            <person name="Andreopoulos W."/>
            <person name="LaButti K."/>
            <person name="Pangilinan J."/>
            <person name="Ruiz-duenas F.J."/>
            <person name="Barrasa J.M."/>
            <person name="Sanchez-Garcia M."/>
            <person name="Camarero S."/>
            <person name="Miyauchi S."/>
            <person name="Serrano A."/>
            <person name="Linde D."/>
            <person name="Babiker R."/>
            <person name="Drula E."/>
            <person name="Ayuso-Fernandez I."/>
            <person name="Pacheco R."/>
            <person name="Padilla G."/>
            <person name="Ferreira P."/>
            <person name="Barriuso J."/>
            <person name="Kellner H."/>
            <person name="Castanera R."/>
            <person name="Alfaro M."/>
            <person name="Ramirez L."/>
            <person name="Pisabarro A.G."/>
            <person name="Kuo A."/>
            <person name="Tritt A."/>
            <person name="Lipzen A."/>
            <person name="He G."/>
            <person name="Yan M."/>
            <person name="Ng V."/>
            <person name="Cullen D."/>
            <person name="Martin F."/>
            <person name="Rosso M.-N."/>
            <person name="Henrissat B."/>
            <person name="Hibbett D."/>
            <person name="Martinez A.T."/>
            <person name="Grigoriev I.V."/>
        </authorList>
    </citation>
    <scope>NUCLEOTIDE SEQUENCE</scope>
    <source>
        <strain evidence="1">AH 44721</strain>
    </source>
</reference>
<organism evidence="1 2">
    <name type="scientific">Gymnopilus junonius</name>
    <name type="common">Spectacular rustgill mushroom</name>
    <name type="synonym">Gymnopilus spectabilis subsp. junonius</name>
    <dbReference type="NCBI Taxonomy" id="109634"/>
    <lineage>
        <taxon>Eukaryota</taxon>
        <taxon>Fungi</taxon>
        <taxon>Dikarya</taxon>
        <taxon>Basidiomycota</taxon>
        <taxon>Agaricomycotina</taxon>
        <taxon>Agaricomycetes</taxon>
        <taxon>Agaricomycetidae</taxon>
        <taxon>Agaricales</taxon>
        <taxon>Agaricineae</taxon>
        <taxon>Hymenogastraceae</taxon>
        <taxon>Gymnopilus</taxon>
    </lineage>
</organism>
<comment type="caution">
    <text evidence="1">The sequence shown here is derived from an EMBL/GenBank/DDBJ whole genome shotgun (WGS) entry which is preliminary data.</text>
</comment>
<dbReference type="EMBL" id="JADNYJ010000016">
    <property type="protein sequence ID" value="KAF8906939.1"/>
    <property type="molecule type" value="Genomic_DNA"/>
</dbReference>
<name>A0A9P5NWP9_GYMJU</name>
<gene>
    <name evidence="1" type="ORF">CPB84DRAFT_1675165</name>
</gene>
<keyword evidence="2" id="KW-1185">Reference proteome</keyword>